<feature type="transmembrane region" description="Helical" evidence="1">
    <location>
        <begin position="151"/>
        <end position="168"/>
    </location>
</feature>
<evidence type="ECO:0000313" key="2">
    <source>
        <dbReference type="EMBL" id="CAD9154800.1"/>
    </source>
</evidence>
<proteinExistence type="predicted"/>
<keyword evidence="1" id="KW-1133">Transmembrane helix</keyword>
<protein>
    <submittedName>
        <fullName evidence="2">Uncharacterized protein</fullName>
    </submittedName>
</protein>
<accession>A0A7S1W915</accession>
<feature type="transmembrane region" description="Helical" evidence="1">
    <location>
        <begin position="366"/>
        <end position="387"/>
    </location>
</feature>
<feature type="transmembrane region" description="Helical" evidence="1">
    <location>
        <begin position="38"/>
        <end position="57"/>
    </location>
</feature>
<feature type="transmembrane region" description="Helical" evidence="1">
    <location>
        <begin position="342"/>
        <end position="360"/>
    </location>
</feature>
<keyword evidence="1" id="KW-0812">Transmembrane</keyword>
<organism evidence="2">
    <name type="scientific">Alexandrium catenella</name>
    <name type="common">Red tide dinoflagellate</name>
    <name type="synonym">Gonyaulax catenella</name>
    <dbReference type="NCBI Taxonomy" id="2925"/>
    <lineage>
        <taxon>Eukaryota</taxon>
        <taxon>Sar</taxon>
        <taxon>Alveolata</taxon>
        <taxon>Dinophyceae</taxon>
        <taxon>Gonyaulacales</taxon>
        <taxon>Pyrocystaceae</taxon>
        <taxon>Alexandrium</taxon>
    </lineage>
</organism>
<sequence length="601" mass="66133">MAFSSLMSGKLRPTKWEQALDMLAPEIMLKGLGRPWQLYAAHGAIFAANYGGFLAFIRRDLLKLLFGRCCGQSTKGAGTPEAEEEERQARRSLASTLFVKFLVWQHLAEAIGCRQGPIGGHFGAPNNWRYRLSLGTLKYPLLPFMGKKRNLVDLLVHILFFVAGGAFLKSREYGTRSIRLLCACDAWICCSDLSQFFASTGHAYFSMLFSACFPENQGRLAGMQTALIIQWFFSGIGKLGPWFTYVNGPFMLQSRLLAGQTWLHNLLVKSPTDLRPTTLGAIVAHTAAAVEYVGPLALMFPRSPPRQAPPPPAAPAEGSEAAAPSEEAVVAAGRDRVAKASIWFGLSGLVAMHTYILAMPAPFDVYSWNMCFGLSAAYLFYFARFGFDHEGAGTMHRGLAAYLAGEVALCWYGQFFPDKVGYYLSHRYWAGNWVQTLFFVRKDAGHKLGRVKSFSASPQIWRSLEPLGMASGLCNMAYLWLANLNMKASVGLIFQGVKLAGGPTAEYSDYFPIGLTQWCCGEFRDALYALPLLPAMQEQLGFESGECFMVRLGAFGMFQDTATWGIYDLKDGLIKGGLLSVSALNRMNSFPSQSISALADH</sequence>
<dbReference type="Pfam" id="PF12077">
    <property type="entry name" value="DUF3556"/>
    <property type="match status" value="2"/>
</dbReference>
<dbReference type="InterPro" id="IPR021941">
    <property type="entry name" value="DUF3556_TM"/>
</dbReference>
<keyword evidence="1" id="KW-0472">Membrane</keyword>
<name>A0A7S1W915_ALECA</name>
<reference evidence="2" key="1">
    <citation type="submission" date="2021-01" db="EMBL/GenBank/DDBJ databases">
        <authorList>
            <person name="Corre E."/>
            <person name="Pelletier E."/>
            <person name="Niang G."/>
            <person name="Scheremetjew M."/>
            <person name="Finn R."/>
            <person name="Kale V."/>
            <person name="Holt S."/>
            <person name="Cochrane G."/>
            <person name="Meng A."/>
            <person name="Brown T."/>
            <person name="Cohen L."/>
        </authorList>
    </citation>
    <scope>NUCLEOTIDE SEQUENCE</scope>
    <source>
        <strain evidence="2">OF101</strain>
    </source>
</reference>
<dbReference type="EMBL" id="HBGE01055683">
    <property type="protein sequence ID" value="CAD9154800.1"/>
    <property type="molecule type" value="Transcribed_RNA"/>
</dbReference>
<dbReference type="AlphaFoldDB" id="A0A7S1W915"/>
<gene>
    <name evidence="2" type="ORF">ACAT0790_LOCUS33573</name>
</gene>
<evidence type="ECO:0000256" key="1">
    <source>
        <dbReference type="SAM" id="Phobius"/>
    </source>
</evidence>